<evidence type="ECO:0000313" key="10">
    <source>
        <dbReference type="EMBL" id="KXS14610.1"/>
    </source>
</evidence>
<evidence type="ECO:0000256" key="7">
    <source>
        <dbReference type="PROSITE-ProRule" id="PRU00042"/>
    </source>
</evidence>
<evidence type="ECO:0000256" key="3">
    <source>
        <dbReference type="ARBA" id="ARBA00022737"/>
    </source>
</evidence>
<evidence type="ECO:0000256" key="2">
    <source>
        <dbReference type="ARBA" id="ARBA00022723"/>
    </source>
</evidence>
<feature type="domain" description="C2H2-type" evidence="9">
    <location>
        <begin position="52"/>
        <end position="79"/>
    </location>
</feature>
<dbReference type="SUPFAM" id="SSF57667">
    <property type="entry name" value="beta-beta-alpha zinc fingers"/>
    <property type="match status" value="1"/>
</dbReference>
<protein>
    <recommendedName>
        <fullName evidence="9">C2H2-type domain-containing protein</fullName>
    </recommendedName>
</protein>
<dbReference type="PANTHER" id="PTHR40626:SF31">
    <property type="entry name" value="TRANSCRIPTIONAL ACTIVATOR_REPRESSOR MOT3"/>
    <property type="match status" value="1"/>
</dbReference>
<proteinExistence type="predicted"/>
<sequence length="106" mass="11576">MSVPKSLATRLAKLSQEDLEGRTFKCDNCPAAFVRKHDLRRHERIHLGLKPYVCRFCSKAFARLDAMNRHTMLKNCKKPGAPKKGKAAGAAGAAGVGVHDAEESDS</sequence>
<feature type="region of interest" description="Disordered" evidence="8">
    <location>
        <begin position="77"/>
        <end position="106"/>
    </location>
</feature>
<keyword evidence="6" id="KW-0539">Nucleus</keyword>
<evidence type="ECO:0000259" key="9">
    <source>
        <dbReference type="PROSITE" id="PS50157"/>
    </source>
</evidence>
<comment type="subcellular location">
    <subcellularLocation>
        <location evidence="1">Nucleus</location>
    </subcellularLocation>
</comment>
<reference evidence="10 11" key="1">
    <citation type="journal article" date="2015" name="Genome Biol. Evol.">
        <title>Phylogenomic analyses indicate that early fungi evolved digesting cell walls of algal ancestors of land plants.</title>
        <authorList>
            <person name="Chang Y."/>
            <person name="Wang S."/>
            <person name="Sekimoto S."/>
            <person name="Aerts A.L."/>
            <person name="Choi C."/>
            <person name="Clum A."/>
            <person name="LaButti K.M."/>
            <person name="Lindquist E.A."/>
            <person name="Yee Ngan C."/>
            <person name="Ohm R.A."/>
            <person name="Salamov A.A."/>
            <person name="Grigoriev I.V."/>
            <person name="Spatafora J.W."/>
            <person name="Berbee M.L."/>
        </authorList>
    </citation>
    <scope>NUCLEOTIDE SEQUENCE [LARGE SCALE GENOMIC DNA]</scope>
    <source>
        <strain evidence="10 11">JEL478</strain>
    </source>
</reference>
<keyword evidence="3" id="KW-0677">Repeat</keyword>
<dbReference type="PANTHER" id="PTHR40626">
    <property type="entry name" value="MIP31509P"/>
    <property type="match status" value="1"/>
</dbReference>
<dbReference type="GO" id="GO:0008270">
    <property type="term" value="F:zinc ion binding"/>
    <property type="evidence" value="ECO:0007669"/>
    <property type="project" value="UniProtKB-KW"/>
</dbReference>
<dbReference type="Pfam" id="PF13912">
    <property type="entry name" value="zf-C2H2_6"/>
    <property type="match status" value="1"/>
</dbReference>
<evidence type="ECO:0000313" key="11">
    <source>
        <dbReference type="Proteomes" id="UP000070544"/>
    </source>
</evidence>
<dbReference type="InterPro" id="IPR013087">
    <property type="entry name" value="Znf_C2H2_type"/>
</dbReference>
<evidence type="ECO:0000256" key="8">
    <source>
        <dbReference type="SAM" id="MobiDB-lite"/>
    </source>
</evidence>
<gene>
    <name evidence="10" type="ORF">M427DRAFT_99520</name>
</gene>
<keyword evidence="11" id="KW-1185">Reference proteome</keyword>
<dbReference type="PROSITE" id="PS00028">
    <property type="entry name" value="ZINC_FINGER_C2H2_1"/>
    <property type="match status" value="1"/>
</dbReference>
<dbReference type="FunFam" id="3.30.160.60:FF:000086">
    <property type="entry name" value="transcription factor E4F1 isoform X1"/>
    <property type="match status" value="1"/>
</dbReference>
<dbReference type="Gene3D" id="3.30.160.60">
    <property type="entry name" value="Classic Zinc Finger"/>
    <property type="match status" value="2"/>
</dbReference>
<evidence type="ECO:0000256" key="6">
    <source>
        <dbReference type="ARBA" id="ARBA00023242"/>
    </source>
</evidence>
<feature type="compositionally biased region" description="Basic residues" evidence="8">
    <location>
        <begin position="77"/>
        <end position="86"/>
    </location>
</feature>
<organism evidence="10 11">
    <name type="scientific">Gonapodya prolifera (strain JEL478)</name>
    <name type="common">Monoblepharis prolifera</name>
    <dbReference type="NCBI Taxonomy" id="1344416"/>
    <lineage>
        <taxon>Eukaryota</taxon>
        <taxon>Fungi</taxon>
        <taxon>Fungi incertae sedis</taxon>
        <taxon>Chytridiomycota</taxon>
        <taxon>Chytridiomycota incertae sedis</taxon>
        <taxon>Monoblepharidomycetes</taxon>
        <taxon>Monoblepharidales</taxon>
        <taxon>Gonapodyaceae</taxon>
        <taxon>Gonapodya</taxon>
    </lineage>
</organism>
<name>A0A139ACW8_GONPJ</name>
<keyword evidence="5" id="KW-0862">Zinc</keyword>
<dbReference type="OrthoDB" id="8922241at2759"/>
<keyword evidence="4 7" id="KW-0863">Zinc-finger</keyword>
<evidence type="ECO:0000256" key="1">
    <source>
        <dbReference type="ARBA" id="ARBA00004123"/>
    </source>
</evidence>
<dbReference type="PROSITE" id="PS50157">
    <property type="entry name" value="ZINC_FINGER_C2H2_2"/>
    <property type="match status" value="2"/>
</dbReference>
<keyword evidence="2" id="KW-0479">Metal-binding</keyword>
<feature type="domain" description="C2H2-type" evidence="9">
    <location>
        <begin position="24"/>
        <end position="51"/>
    </location>
</feature>
<dbReference type="InterPro" id="IPR036236">
    <property type="entry name" value="Znf_C2H2_sf"/>
</dbReference>
<dbReference type="GO" id="GO:0000981">
    <property type="term" value="F:DNA-binding transcription factor activity, RNA polymerase II-specific"/>
    <property type="evidence" value="ECO:0007669"/>
    <property type="project" value="InterPro"/>
</dbReference>
<dbReference type="SMART" id="SM00355">
    <property type="entry name" value="ZnF_C2H2"/>
    <property type="match status" value="2"/>
</dbReference>
<accession>A0A139ACW8</accession>
<dbReference type="EMBL" id="KQ965768">
    <property type="protein sequence ID" value="KXS14610.1"/>
    <property type="molecule type" value="Genomic_DNA"/>
</dbReference>
<dbReference type="Pfam" id="PF00096">
    <property type="entry name" value="zf-C2H2"/>
    <property type="match status" value="1"/>
</dbReference>
<dbReference type="GO" id="GO:0005634">
    <property type="term" value="C:nucleus"/>
    <property type="evidence" value="ECO:0007669"/>
    <property type="project" value="UniProtKB-SubCell"/>
</dbReference>
<evidence type="ECO:0000256" key="5">
    <source>
        <dbReference type="ARBA" id="ARBA00022833"/>
    </source>
</evidence>
<dbReference type="AlphaFoldDB" id="A0A139ACW8"/>
<dbReference type="InterPro" id="IPR051059">
    <property type="entry name" value="VerF-like"/>
</dbReference>
<dbReference type="STRING" id="1344416.A0A139ACW8"/>
<dbReference type="GO" id="GO:0000978">
    <property type="term" value="F:RNA polymerase II cis-regulatory region sequence-specific DNA binding"/>
    <property type="evidence" value="ECO:0007669"/>
    <property type="project" value="InterPro"/>
</dbReference>
<dbReference type="Proteomes" id="UP000070544">
    <property type="component" value="Unassembled WGS sequence"/>
</dbReference>
<evidence type="ECO:0000256" key="4">
    <source>
        <dbReference type="ARBA" id="ARBA00022771"/>
    </source>
</evidence>
<dbReference type="GO" id="GO:0000785">
    <property type="term" value="C:chromatin"/>
    <property type="evidence" value="ECO:0007669"/>
    <property type="project" value="TreeGrafter"/>
</dbReference>